<dbReference type="OrthoDB" id="8197165at2759"/>
<sequence length="192" mass="21622">RPLLPYEKISSRSQRRVGLNLAKHNSNSKLLRGLFSSSKKEPKKECYPANSNINETTAGQPLQVLLDHTAKRLLEIDCVKESINGLIDPNECDQTMNGDLSLSLVLKGKWGFDGATGQRIYKQNFSSNDSSDKCLFSVMFVTLDLRISGKPTSLWKNATPSSTRFCRPIKIKFNKETAELIRTERDNIESQI</sequence>
<proteinExistence type="predicted"/>
<name>A0A814LE27_9BILA</name>
<protein>
    <submittedName>
        <fullName evidence="1">Uncharacterized protein</fullName>
    </submittedName>
</protein>
<feature type="non-terminal residue" evidence="1">
    <location>
        <position position="1"/>
    </location>
</feature>
<evidence type="ECO:0000313" key="1">
    <source>
        <dbReference type="EMBL" id="CAF1063912.1"/>
    </source>
</evidence>
<dbReference type="Proteomes" id="UP000663879">
    <property type="component" value="Unassembled WGS sequence"/>
</dbReference>
<dbReference type="AlphaFoldDB" id="A0A814LE27"/>
<keyword evidence="2" id="KW-1185">Reference proteome</keyword>
<comment type="caution">
    <text evidence="1">The sequence shown here is derived from an EMBL/GenBank/DDBJ whole genome shotgun (WGS) entry which is preliminary data.</text>
</comment>
<reference evidence="1" key="1">
    <citation type="submission" date="2021-02" db="EMBL/GenBank/DDBJ databases">
        <authorList>
            <person name="Nowell W R."/>
        </authorList>
    </citation>
    <scope>NUCLEOTIDE SEQUENCE</scope>
    <source>
        <strain evidence="1">Ploen Becks lab</strain>
    </source>
</reference>
<accession>A0A814LE27</accession>
<dbReference type="EMBL" id="CAJNOC010005849">
    <property type="protein sequence ID" value="CAF1063912.1"/>
    <property type="molecule type" value="Genomic_DNA"/>
</dbReference>
<evidence type="ECO:0000313" key="2">
    <source>
        <dbReference type="Proteomes" id="UP000663879"/>
    </source>
</evidence>
<gene>
    <name evidence="1" type="ORF">OXX778_LOCUS19410</name>
</gene>
<organism evidence="1 2">
    <name type="scientific">Brachionus calyciflorus</name>
    <dbReference type="NCBI Taxonomy" id="104777"/>
    <lineage>
        <taxon>Eukaryota</taxon>
        <taxon>Metazoa</taxon>
        <taxon>Spiralia</taxon>
        <taxon>Gnathifera</taxon>
        <taxon>Rotifera</taxon>
        <taxon>Eurotatoria</taxon>
        <taxon>Monogononta</taxon>
        <taxon>Pseudotrocha</taxon>
        <taxon>Ploima</taxon>
        <taxon>Brachionidae</taxon>
        <taxon>Brachionus</taxon>
    </lineage>
</organism>